<dbReference type="Proteomes" id="UP000689195">
    <property type="component" value="Unassembled WGS sequence"/>
</dbReference>
<reference evidence="1" key="1">
    <citation type="submission" date="2021-01" db="EMBL/GenBank/DDBJ databases">
        <authorList>
            <consortium name="Genoscope - CEA"/>
            <person name="William W."/>
        </authorList>
    </citation>
    <scope>NUCLEOTIDE SEQUENCE</scope>
</reference>
<organism evidence="1 2">
    <name type="scientific">Paramecium pentaurelia</name>
    <dbReference type="NCBI Taxonomy" id="43138"/>
    <lineage>
        <taxon>Eukaryota</taxon>
        <taxon>Sar</taxon>
        <taxon>Alveolata</taxon>
        <taxon>Ciliophora</taxon>
        <taxon>Intramacronucleata</taxon>
        <taxon>Oligohymenophorea</taxon>
        <taxon>Peniculida</taxon>
        <taxon>Parameciidae</taxon>
        <taxon>Paramecium</taxon>
    </lineage>
</organism>
<dbReference type="OrthoDB" id="10431850at2759"/>
<keyword evidence="2" id="KW-1185">Reference proteome</keyword>
<name>A0A8S1XLY0_9CILI</name>
<evidence type="ECO:0000313" key="2">
    <source>
        <dbReference type="Proteomes" id="UP000689195"/>
    </source>
</evidence>
<protein>
    <submittedName>
        <fullName evidence="1">Uncharacterized protein</fullName>
    </submittedName>
</protein>
<accession>A0A8S1XLY0</accession>
<gene>
    <name evidence="1" type="ORF">PPENT_87.1.T1300105</name>
</gene>
<sequence length="172" mass="20561">MDYLKRNIDVHILFKKIEQNFRKLYNLLINFTNKIRIIILPMNLKAVEHEGEFNEQDEEEENQSLESNLAKQTTIDIGQIKNFEDFKLVLVQLDEQRILSLKQQSEESILKQAQILDDIEFIKKEKQKEQIQYIQKIFSLVPQYNTKLQQISNLKTSIRGLLEKIKRKKKID</sequence>
<evidence type="ECO:0000313" key="1">
    <source>
        <dbReference type="EMBL" id="CAD8202226.1"/>
    </source>
</evidence>
<dbReference type="EMBL" id="CAJJDO010000130">
    <property type="protein sequence ID" value="CAD8202226.1"/>
    <property type="molecule type" value="Genomic_DNA"/>
</dbReference>
<comment type="caution">
    <text evidence="1">The sequence shown here is derived from an EMBL/GenBank/DDBJ whole genome shotgun (WGS) entry which is preliminary data.</text>
</comment>
<dbReference type="AlphaFoldDB" id="A0A8S1XLY0"/>
<proteinExistence type="predicted"/>